<protein>
    <submittedName>
        <fullName evidence="1">Uncharacterized protein</fullName>
    </submittedName>
</protein>
<sequence>MQITRWVSMRFTKPKPDLLAVEIDTPRSSDLSCLQESGTSRLIAAQVVACSVSDISFSCFLVYLRRRSESLIIKDGIFNACTRPQCLQHNECANYAVLRIIGVSGLRTFSHHPTFHALDSCTLSVSLHFFERS</sequence>
<gene>
    <name evidence="1" type="ORF">BV22DRAFT_472160</name>
</gene>
<keyword evidence="2" id="KW-1185">Reference proteome</keyword>
<comment type="caution">
    <text evidence="1">The sequence shown here is derived from an EMBL/GenBank/DDBJ whole genome shotgun (WGS) entry which is preliminary data.</text>
</comment>
<organism evidence="1 2">
    <name type="scientific">Leucogyrophana mollusca</name>
    <dbReference type="NCBI Taxonomy" id="85980"/>
    <lineage>
        <taxon>Eukaryota</taxon>
        <taxon>Fungi</taxon>
        <taxon>Dikarya</taxon>
        <taxon>Basidiomycota</taxon>
        <taxon>Agaricomycotina</taxon>
        <taxon>Agaricomycetes</taxon>
        <taxon>Agaricomycetidae</taxon>
        <taxon>Boletales</taxon>
        <taxon>Boletales incertae sedis</taxon>
        <taxon>Leucogyrophana</taxon>
    </lineage>
</organism>
<name>A0ACB8BI77_9AGAM</name>
<evidence type="ECO:0000313" key="1">
    <source>
        <dbReference type="EMBL" id="KAH7924978.1"/>
    </source>
</evidence>
<reference evidence="1" key="1">
    <citation type="journal article" date="2021" name="New Phytol.">
        <title>Evolutionary innovations through gain and loss of genes in the ectomycorrhizal Boletales.</title>
        <authorList>
            <person name="Wu G."/>
            <person name="Miyauchi S."/>
            <person name="Morin E."/>
            <person name="Kuo A."/>
            <person name="Drula E."/>
            <person name="Varga T."/>
            <person name="Kohler A."/>
            <person name="Feng B."/>
            <person name="Cao Y."/>
            <person name="Lipzen A."/>
            <person name="Daum C."/>
            <person name="Hundley H."/>
            <person name="Pangilinan J."/>
            <person name="Johnson J."/>
            <person name="Barry K."/>
            <person name="LaButti K."/>
            <person name="Ng V."/>
            <person name="Ahrendt S."/>
            <person name="Min B."/>
            <person name="Choi I.G."/>
            <person name="Park H."/>
            <person name="Plett J.M."/>
            <person name="Magnuson J."/>
            <person name="Spatafora J.W."/>
            <person name="Nagy L.G."/>
            <person name="Henrissat B."/>
            <person name="Grigoriev I.V."/>
            <person name="Yang Z.L."/>
            <person name="Xu J."/>
            <person name="Martin F.M."/>
        </authorList>
    </citation>
    <scope>NUCLEOTIDE SEQUENCE</scope>
    <source>
        <strain evidence="1">KUC20120723A-06</strain>
    </source>
</reference>
<evidence type="ECO:0000313" key="2">
    <source>
        <dbReference type="Proteomes" id="UP000790709"/>
    </source>
</evidence>
<dbReference type="EMBL" id="MU266412">
    <property type="protein sequence ID" value="KAH7924978.1"/>
    <property type="molecule type" value="Genomic_DNA"/>
</dbReference>
<dbReference type="Proteomes" id="UP000790709">
    <property type="component" value="Unassembled WGS sequence"/>
</dbReference>
<accession>A0ACB8BI77</accession>
<proteinExistence type="predicted"/>